<evidence type="ECO:0000256" key="2">
    <source>
        <dbReference type="ARBA" id="ARBA00022679"/>
    </source>
</evidence>
<dbReference type="Pfam" id="PF03976">
    <property type="entry name" value="PPK2"/>
    <property type="match status" value="1"/>
</dbReference>
<dbReference type="PIRSF" id="PIRSF028756">
    <property type="entry name" value="PPK2_prd"/>
    <property type="match status" value="1"/>
</dbReference>
<evidence type="ECO:0000313" key="8">
    <source>
        <dbReference type="Proteomes" id="UP001169069"/>
    </source>
</evidence>
<feature type="coiled-coil region" evidence="5">
    <location>
        <begin position="6"/>
        <end position="60"/>
    </location>
</feature>
<feature type="domain" description="Polyphosphate kinase-2-related" evidence="6">
    <location>
        <begin position="36"/>
        <end position="256"/>
    </location>
</feature>
<dbReference type="InterPro" id="IPR027417">
    <property type="entry name" value="P-loop_NTPase"/>
</dbReference>
<comment type="subunit">
    <text evidence="4">Homotetramer.</text>
</comment>
<accession>A0ABT7QWN5</accession>
<dbReference type="RefSeq" id="WP_289412587.1">
    <property type="nucleotide sequence ID" value="NZ_JAQIBD010000001.1"/>
</dbReference>
<dbReference type="Gene3D" id="3.40.50.300">
    <property type="entry name" value="P-loop containing nucleotide triphosphate hydrolases"/>
    <property type="match status" value="1"/>
</dbReference>
<proteinExistence type="inferred from homology"/>
<dbReference type="EC" id="2.7.4.-" evidence="4"/>
<gene>
    <name evidence="7" type="primary">ppk2</name>
    <name evidence="7" type="ORF">PGH07_03575</name>
</gene>
<sequence length="289" mass="34640">MQENELEILRERISILEKENQELKERSSEAIKVVDQIKELEYYQAEMIKLQQHIEKHRKKLIIVFEGRDAAGKGSLIGTVSRYMNPKHYRIVALGKPTTEQKTQWYYQKYVEHFPSGGEIILFDRSWYNRAMVEPVFGFCTNEEYKWFMKDVTGFERSVSRQGVILIKLYLSVKKSVQAQRFEQRRVDPLRQWKLSEVDLQAQELWDEFSKMKYKMFQKTDHKDAPWYVIRSNDKHKARIEAMKLILNHFDYENRSKTLSFTYQPGIIVSLEDEMKMMRNNRPDLFGTV</sequence>
<dbReference type="NCBIfam" id="TIGR03707">
    <property type="entry name" value="PPK2_P_aer"/>
    <property type="match status" value="1"/>
</dbReference>
<evidence type="ECO:0000313" key="7">
    <source>
        <dbReference type="EMBL" id="MDM5271247.1"/>
    </source>
</evidence>
<keyword evidence="8" id="KW-1185">Reference proteome</keyword>
<dbReference type="PANTHER" id="PTHR34383:SF1">
    <property type="entry name" value="ADP-POLYPHOSPHATE PHOSPHOTRANSFERASE"/>
    <property type="match status" value="1"/>
</dbReference>
<dbReference type="GO" id="GO:0008976">
    <property type="term" value="F:polyphosphate kinase activity"/>
    <property type="evidence" value="ECO:0007669"/>
    <property type="project" value="UniProtKB-EC"/>
</dbReference>
<reference evidence="7" key="1">
    <citation type="submission" date="2023-01" db="EMBL/GenBank/DDBJ databases">
        <title>Sulfurovum sp. zt1-1 genome assembly.</title>
        <authorList>
            <person name="Wang J."/>
        </authorList>
    </citation>
    <scope>NUCLEOTIDE SEQUENCE</scope>
    <source>
        <strain evidence="7">Zt1-1</strain>
    </source>
</reference>
<evidence type="ECO:0000256" key="1">
    <source>
        <dbReference type="ARBA" id="ARBA00009924"/>
    </source>
</evidence>
<keyword evidence="2 4" id="KW-0808">Transferase</keyword>
<protein>
    <recommendedName>
        <fullName evidence="4">ADP/GDP-polyphosphate phosphotransferase</fullName>
        <ecNumber evidence="4">2.7.4.-</ecNumber>
    </recommendedName>
    <alternativeName>
        <fullName evidence="4">Polyphosphate kinase PPK2</fullName>
    </alternativeName>
</protein>
<dbReference type="InterPro" id="IPR022486">
    <property type="entry name" value="PPK2_PA0141"/>
</dbReference>
<evidence type="ECO:0000259" key="6">
    <source>
        <dbReference type="Pfam" id="PF03976"/>
    </source>
</evidence>
<dbReference type="Proteomes" id="UP001169069">
    <property type="component" value="Unassembled WGS sequence"/>
</dbReference>
<organism evidence="7 8">
    <name type="scientific">Sulfurovum zhangzhouensis</name>
    <dbReference type="NCBI Taxonomy" id="3019067"/>
    <lineage>
        <taxon>Bacteria</taxon>
        <taxon>Pseudomonadati</taxon>
        <taxon>Campylobacterota</taxon>
        <taxon>Epsilonproteobacteria</taxon>
        <taxon>Campylobacterales</taxon>
        <taxon>Sulfurovaceae</taxon>
        <taxon>Sulfurovum</taxon>
    </lineage>
</organism>
<dbReference type="InterPro" id="IPR016898">
    <property type="entry name" value="Polyphosphate_phosphotransfera"/>
</dbReference>
<comment type="caution">
    <text evidence="7">The sequence shown here is derived from an EMBL/GenBank/DDBJ whole genome shotgun (WGS) entry which is preliminary data.</text>
</comment>
<name>A0ABT7QWN5_9BACT</name>
<comment type="function">
    <text evidence="4">Uses inorganic polyphosphate (polyP) as a donor to convert GDP to GTP or ADP to ATP.</text>
</comment>
<keyword evidence="3 4" id="KW-0418">Kinase</keyword>
<dbReference type="InterPro" id="IPR022488">
    <property type="entry name" value="PPK2-related"/>
</dbReference>
<evidence type="ECO:0000256" key="4">
    <source>
        <dbReference type="RuleBase" id="RU369062"/>
    </source>
</evidence>
<comment type="similarity">
    <text evidence="1 4">Belongs to the polyphosphate kinase 2 (PPK2) family. Class I subfamily.</text>
</comment>
<dbReference type="PANTHER" id="PTHR34383">
    <property type="entry name" value="POLYPHOSPHATE:AMP PHOSPHOTRANSFERASE-RELATED"/>
    <property type="match status" value="1"/>
</dbReference>
<evidence type="ECO:0000256" key="3">
    <source>
        <dbReference type="ARBA" id="ARBA00022777"/>
    </source>
</evidence>
<evidence type="ECO:0000256" key="5">
    <source>
        <dbReference type="SAM" id="Coils"/>
    </source>
</evidence>
<keyword evidence="5" id="KW-0175">Coiled coil</keyword>
<dbReference type="SUPFAM" id="SSF52540">
    <property type="entry name" value="P-loop containing nucleoside triphosphate hydrolases"/>
    <property type="match status" value="1"/>
</dbReference>
<dbReference type="EMBL" id="JAQIBD010000001">
    <property type="protein sequence ID" value="MDM5271247.1"/>
    <property type="molecule type" value="Genomic_DNA"/>
</dbReference>